<evidence type="ECO:0000313" key="5">
    <source>
        <dbReference type="Proteomes" id="UP000541444"/>
    </source>
</evidence>
<accession>A0A7J7NW21</accession>
<dbReference type="Pfam" id="PF12776">
    <property type="entry name" value="Myb_DNA-bind_3"/>
    <property type="match status" value="1"/>
</dbReference>
<sequence>MDSVTPSSSERPRTIWTPSMDRYFINLVQDQVHRGNMVDHAFRKQVWVHMTTLFNDKFGYQYDKEILKNRYKNLRRKYNEITHLLSQNGFQWDKQRQMVIADDRDWDIYIKAHPDKRPYRTKVLSYYGDLCMIYGNEPHDGRYSNDNLEIDTFGTKSGEVLEGLQSPHTPGANGDPVGDAQDSSDLGQEMIQRSAQEGAKIALCEIEAIDPLAISNGENNNDLVPVEVLFSLENVENKMNSNLNGPVKVRDNIQGMDSGRTSRFDIQENSSHLGGGGVTMCSRPIKRALASTSQCDSSKKLCSSTDKYVVDALHEMAILITSLAEKKKENSDSNSIEGAIDALQAIPNLDEELLLDACDFLEDEKKAKMFLVLDAKFRKKWLMRKLRPSNFGV</sequence>
<evidence type="ECO:0000259" key="2">
    <source>
        <dbReference type="Pfam" id="PF12776"/>
    </source>
</evidence>
<feature type="domain" description="Myb/SANT-like" evidence="2">
    <location>
        <begin position="16"/>
        <end position="109"/>
    </location>
</feature>
<organism evidence="4 5">
    <name type="scientific">Kingdonia uniflora</name>
    <dbReference type="NCBI Taxonomy" id="39325"/>
    <lineage>
        <taxon>Eukaryota</taxon>
        <taxon>Viridiplantae</taxon>
        <taxon>Streptophyta</taxon>
        <taxon>Embryophyta</taxon>
        <taxon>Tracheophyta</taxon>
        <taxon>Spermatophyta</taxon>
        <taxon>Magnoliopsida</taxon>
        <taxon>Ranunculales</taxon>
        <taxon>Circaeasteraceae</taxon>
        <taxon>Kingdonia</taxon>
    </lineage>
</organism>
<dbReference type="AlphaFoldDB" id="A0A7J7NW21"/>
<keyword evidence="5" id="KW-1185">Reference proteome</keyword>
<reference evidence="4 5" key="1">
    <citation type="journal article" date="2020" name="IScience">
        <title>Genome Sequencing of the Endangered Kingdonia uniflora (Circaeasteraceae, Ranunculales) Reveals Potential Mechanisms of Evolutionary Specialization.</title>
        <authorList>
            <person name="Sun Y."/>
            <person name="Deng T."/>
            <person name="Zhang A."/>
            <person name="Moore M.J."/>
            <person name="Landis J.B."/>
            <person name="Lin N."/>
            <person name="Zhang H."/>
            <person name="Zhang X."/>
            <person name="Huang J."/>
            <person name="Zhang X."/>
            <person name="Sun H."/>
            <person name="Wang H."/>
        </authorList>
    </citation>
    <scope>NUCLEOTIDE SEQUENCE [LARGE SCALE GENOMIC DNA]</scope>
    <source>
        <strain evidence="4">TB1705</strain>
        <tissue evidence="4">Leaf</tissue>
    </source>
</reference>
<evidence type="ECO:0000256" key="1">
    <source>
        <dbReference type="SAM" id="MobiDB-lite"/>
    </source>
</evidence>
<evidence type="ECO:0008006" key="6">
    <source>
        <dbReference type="Google" id="ProtNLM"/>
    </source>
</evidence>
<dbReference type="InterPro" id="IPR056253">
    <property type="entry name" value="At2g29880-like_C"/>
</dbReference>
<protein>
    <recommendedName>
        <fullName evidence="6">Myb/SANT-like domain-containing protein</fullName>
    </recommendedName>
</protein>
<evidence type="ECO:0000313" key="4">
    <source>
        <dbReference type="EMBL" id="KAF6171154.1"/>
    </source>
</evidence>
<dbReference type="InterPro" id="IPR024752">
    <property type="entry name" value="Myb/SANT-like_dom"/>
</dbReference>
<dbReference type="Pfam" id="PF24769">
    <property type="entry name" value="At2g29880_C"/>
    <property type="match status" value="1"/>
</dbReference>
<comment type="caution">
    <text evidence="4">The sequence shown here is derived from an EMBL/GenBank/DDBJ whole genome shotgun (WGS) entry which is preliminary data.</text>
</comment>
<dbReference type="PANTHER" id="PTHR46929">
    <property type="entry name" value="EXPRESSED PROTEIN"/>
    <property type="match status" value="1"/>
</dbReference>
<feature type="domain" description="At2g29880-like C-terminal" evidence="3">
    <location>
        <begin position="341"/>
        <end position="385"/>
    </location>
</feature>
<dbReference type="Proteomes" id="UP000541444">
    <property type="component" value="Unassembled WGS sequence"/>
</dbReference>
<gene>
    <name evidence="4" type="ORF">GIB67_035111</name>
</gene>
<feature type="region of interest" description="Disordered" evidence="1">
    <location>
        <begin position="160"/>
        <end position="185"/>
    </location>
</feature>
<dbReference type="OrthoDB" id="1937145at2759"/>
<proteinExistence type="predicted"/>
<dbReference type="PANTHER" id="PTHR46929:SF33">
    <property type="entry name" value="L10-INTERACTING MYB DOMAIN-CONTAINING PROTEIN-LIKE ISOFORM X1"/>
    <property type="match status" value="1"/>
</dbReference>
<dbReference type="EMBL" id="JACGCM010000519">
    <property type="protein sequence ID" value="KAF6171154.1"/>
    <property type="molecule type" value="Genomic_DNA"/>
</dbReference>
<evidence type="ECO:0000259" key="3">
    <source>
        <dbReference type="Pfam" id="PF24769"/>
    </source>
</evidence>
<name>A0A7J7NW21_9MAGN</name>